<reference evidence="2 3" key="1">
    <citation type="submission" date="2018-11" db="EMBL/GenBank/DDBJ databases">
        <authorList>
            <person name="Zhou Z."/>
            <person name="Wang G."/>
        </authorList>
    </citation>
    <scope>NUCLEOTIDE SEQUENCE [LARGE SCALE GENOMIC DNA]</scope>
    <source>
        <strain evidence="2 3">KCTC42998</strain>
    </source>
</reference>
<protein>
    <submittedName>
        <fullName evidence="2">Type II toxin-antitoxin system VapC family toxin</fullName>
    </submittedName>
</protein>
<dbReference type="AlphaFoldDB" id="A0A3P1CBJ8"/>
<gene>
    <name evidence="2" type="ORF">EHT87_26365</name>
</gene>
<name>A0A3P1CBJ8_9BACT</name>
<evidence type="ECO:0000313" key="3">
    <source>
        <dbReference type="Proteomes" id="UP000274271"/>
    </source>
</evidence>
<feature type="domain" description="PIN" evidence="1">
    <location>
        <begin position="2"/>
        <end position="124"/>
    </location>
</feature>
<dbReference type="InterPro" id="IPR002716">
    <property type="entry name" value="PIN_dom"/>
</dbReference>
<dbReference type="SUPFAM" id="SSF88723">
    <property type="entry name" value="PIN domain-like"/>
    <property type="match status" value="1"/>
</dbReference>
<comment type="caution">
    <text evidence="2">The sequence shown here is derived from an EMBL/GenBank/DDBJ whole genome shotgun (WGS) entry which is preliminary data.</text>
</comment>
<dbReference type="Pfam" id="PF01850">
    <property type="entry name" value="PIN"/>
    <property type="match status" value="1"/>
</dbReference>
<dbReference type="RefSeq" id="WP_124909799.1">
    <property type="nucleotide sequence ID" value="NZ_RQJP01000006.1"/>
</dbReference>
<evidence type="ECO:0000313" key="2">
    <source>
        <dbReference type="EMBL" id="RRB10687.1"/>
    </source>
</evidence>
<dbReference type="EMBL" id="RQJP01000006">
    <property type="protein sequence ID" value="RRB10687.1"/>
    <property type="molecule type" value="Genomic_DNA"/>
</dbReference>
<dbReference type="InterPro" id="IPR029060">
    <property type="entry name" value="PIN-like_dom_sf"/>
</dbReference>
<dbReference type="Proteomes" id="UP000274271">
    <property type="component" value="Unassembled WGS sequence"/>
</dbReference>
<dbReference type="OrthoDB" id="952635at2"/>
<keyword evidence="3" id="KW-1185">Reference proteome</keyword>
<accession>A0A3P1CBJ8</accession>
<proteinExistence type="predicted"/>
<organism evidence="2 3">
    <name type="scientific">Larkinella knui</name>
    <dbReference type="NCBI Taxonomy" id="2025310"/>
    <lineage>
        <taxon>Bacteria</taxon>
        <taxon>Pseudomonadati</taxon>
        <taxon>Bacteroidota</taxon>
        <taxon>Cytophagia</taxon>
        <taxon>Cytophagales</taxon>
        <taxon>Spirosomataceae</taxon>
        <taxon>Larkinella</taxon>
    </lineage>
</organism>
<evidence type="ECO:0000259" key="1">
    <source>
        <dbReference type="Pfam" id="PF01850"/>
    </source>
</evidence>
<dbReference type="Gene3D" id="3.40.50.1010">
    <property type="entry name" value="5'-nuclease"/>
    <property type="match status" value="1"/>
</dbReference>
<sequence>MIYFDTDVLINYLIEQDSVKNQKAIQLYQEASKNGVFFCSLLCLQEAAFVLARLKVSANDIKTMVDGLMTSQTVNYDVVNYRRAIELARKIGFQNINDCIHTALAETHCKELYTFNQSDFKKIQKHTQLK</sequence>